<evidence type="ECO:0000256" key="6">
    <source>
        <dbReference type="ARBA" id="ARBA00022989"/>
    </source>
</evidence>
<organism evidence="10 11">
    <name type="scientific">Desmospora activa DSM 45169</name>
    <dbReference type="NCBI Taxonomy" id="1121389"/>
    <lineage>
        <taxon>Bacteria</taxon>
        <taxon>Bacillati</taxon>
        <taxon>Bacillota</taxon>
        <taxon>Bacilli</taxon>
        <taxon>Bacillales</taxon>
        <taxon>Thermoactinomycetaceae</taxon>
        <taxon>Desmospora</taxon>
    </lineage>
</organism>
<dbReference type="PROSITE" id="PS00216">
    <property type="entry name" value="SUGAR_TRANSPORT_1"/>
    <property type="match status" value="1"/>
</dbReference>
<evidence type="ECO:0000256" key="4">
    <source>
        <dbReference type="ARBA" id="ARBA00022475"/>
    </source>
</evidence>
<comment type="caution">
    <text evidence="10">The sequence shown here is derived from an EMBL/GenBank/DDBJ whole genome shotgun (WGS) entry which is preliminary data.</text>
</comment>
<feature type="transmembrane region" description="Helical" evidence="8">
    <location>
        <begin position="17"/>
        <end position="41"/>
    </location>
</feature>
<dbReference type="PANTHER" id="PTHR43124">
    <property type="entry name" value="PURINE EFFLUX PUMP PBUE"/>
    <property type="match status" value="1"/>
</dbReference>
<evidence type="ECO:0000256" key="2">
    <source>
        <dbReference type="ARBA" id="ARBA00007520"/>
    </source>
</evidence>
<protein>
    <submittedName>
        <fullName evidence="10">ACDE family multidrug resistance protein</fullName>
    </submittedName>
</protein>
<evidence type="ECO:0000259" key="9">
    <source>
        <dbReference type="PROSITE" id="PS50850"/>
    </source>
</evidence>
<dbReference type="PROSITE" id="PS50850">
    <property type="entry name" value="MFS"/>
    <property type="match status" value="1"/>
</dbReference>
<keyword evidence="5 8" id="KW-0812">Transmembrane</keyword>
<dbReference type="PANTHER" id="PTHR43124:SF3">
    <property type="entry name" value="CHLORAMPHENICOL EFFLUX PUMP RV0191"/>
    <property type="match status" value="1"/>
</dbReference>
<dbReference type="Pfam" id="PF07690">
    <property type="entry name" value="MFS_1"/>
    <property type="match status" value="1"/>
</dbReference>
<dbReference type="RefSeq" id="WP_107725312.1">
    <property type="nucleotide sequence ID" value="NZ_PZZP01000001.1"/>
</dbReference>
<evidence type="ECO:0000313" key="10">
    <source>
        <dbReference type="EMBL" id="PTM58515.1"/>
    </source>
</evidence>
<dbReference type="InterPro" id="IPR036259">
    <property type="entry name" value="MFS_trans_sf"/>
</dbReference>
<feature type="transmembrane region" description="Helical" evidence="8">
    <location>
        <begin position="352"/>
        <end position="372"/>
    </location>
</feature>
<feature type="transmembrane region" description="Helical" evidence="8">
    <location>
        <begin position="226"/>
        <end position="248"/>
    </location>
</feature>
<evidence type="ECO:0000256" key="1">
    <source>
        <dbReference type="ARBA" id="ARBA00004651"/>
    </source>
</evidence>
<evidence type="ECO:0000313" key="11">
    <source>
        <dbReference type="Proteomes" id="UP000241639"/>
    </source>
</evidence>
<name>A0A2T4Z9H2_9BACL</name>
<comment type="similarity">
    <text evidence="2">Belongs to the major facilitator superfamily. TCR/Tet family.</text>
</comment>
<sequence>MAVEQVDTQGSKPKTGILVLSIISAVPIIMVLGNSMLIPVLPTIQSKMDVSKFQVSLLITLFSVGAGIAIPFAGILSDRLGRRIIIAISLLIYGAGGLLTGIAAIWGGGIFWLMLAGRILQGMGAAGTAPIAMALVSDLYQKSERSKALGITEAANGMGKVISPILGSLLALITWWSLFFFFPVLCIPIALGIWFVVKESNKQQQPQPLSQYRDHLLKTWKRQGRWLLVAFLAGAASLFILFGVLFFLSDLLEKRYGVEGVLKGAILAIPLLAMCTTSFLTGRSIKQKTQLMKKLIVLGLFIVALGMAFVPFISNTYLLLVILVIIGTGTGLILPCLNTLITSAVGSKERGIVTSLYNSVRFLGVALGPPIFGTLADAKLWLFLGCAALALIHGLLAMWAIRQPERLRGKDGQSRLFLHKTNLRPS</sequence>
<feature type="transmembrane region" description="Helical" evidence="8">
    <location>
        <begin position="173"/>
        <end position="197"/>
    </location>
</feature>
<evidence type="ECO:0000256" key="5">
    <source>
        <dbReference type="ARBA" id="ARBA00022692"/>
    </source>
</evidence>
<dbReference type="InterPro" id="IPR050189">
    <property type="entry name" value="MFS_Efflux_Transporters"/>
</dbReference>
<dbReference type="SUPFAM" id="SSF103473">
    <property type="entry name" value="MFS general substrate transporter"/>
    <property type="match status" value="1"/>
</dbReference>
<dbReference type="CDD" id="cd17474">
    <property type="entry name" value="MFS_YfmO_like"/>
    <property type="match status" value="1"/>
</dbReference>
<dbReference type="InterPro" id="IPR005829">
    <property type="entry name" value="Sugar_transporter_CS"/>
</dbReference>
<dbReference type="EMBL" id="PZZP01000001">
    <property type="protein sequence ID" value="PTM58515.1"/>
    <property type="molecule type" value="Genomic_DNA"/>
</dbReference>
<keyword evidence="7 8" id="KW-0472">Membrane</keyword>
<evidence type="ECO:0000256" key="3">
    <source>
        <dbReference type="ARBA" id="ARBA00022448"/>
    </source>
</evidence>
<feature type="transmembrane region" description="Helical" evidence="8">
    <location>
        <begin position="378"/>
        <end position="401"/>
    </location>
</feature>
<evidence type="ECO:0000256" key="7">
    <source>
        <dbReference type="ARBA" id="ARBA00023136"/>
    </source>
</evidence>
<feature type="domain" description="Major facilitator superfamily (MFS) profile" evidence="9">
    <location>
        <begin position="19"/>
        <end position="405"/>
    </location>
</feature>
<keyword evidence="6 8" id="KW-1133">Transmembrane helix</keyword>
<keyword evidence="4" id="KW-1003">Cell membrane</keyword>
<keyword evidence="11" id="KW-1185">Reference proteome</keyword>
<dbReference type="GO" id="GO:0005886">
    <property type="term" value="C:plasma membrane"/>
    <property type="evidence" value="ECO:0007669"/>
    <property type="project" value="UniProtKB-SubCell"/>
</dbReference>
<dbReference type="InterPro" id="IPR020846">
    <property type="entry name" value="MFS_dom"/>
</dbReference>
<dbReference type="GO" id="GO:0022857">
    <property type="term" value="F:transmembrane transporter activity"/>
    <property type="evidence" value="ECO:0007669"/>
    <property type="project" value="InterPro"/>
</dbReference>
<feature type="transmembrane region" description="Helical" evidence="8">
    <location>
        <begin position="319"/>
        <end position="340"/>
    </location>
</feature>
<accession>A0A2T4Z9H2</accession>
<comment type="subcellular location">
    <subcellularLocation>
        <location evidence="1">Cell membrane</location>
        <topology evidence="1">Multi-pass membrane protein</topology>
    </subcellularLocation>
</comment>
<dbReference type="Gene3D" id="1.20.1250.20">
    <property type="entry name" value="MFS general substrate transporter like domains"/>
    <property type="match status" value="1"/>
</dbReference>
<reference evidence="10 11" key="1">
    <citation type="submission" date="2018-04" db="EMBL/GenBank/DDBJ databases">
        <title>Genomic Encyclopedia of Archaeal and Bacterial Type Strains, Phase II (KMG-II): from individual species to whole genera.</title>
        <authorList>
            <person name="Goeker M."/>
        </authorList>
    </citation>
    <scope>NUCLEOTIDE SEQUENCE [LARGE SCALE GENOMIC DNA]</scope>
    <source>
        <strain evidence="10 11">DSM 45169</strain>
    </source>
</reference>
<dbReference type="InterPro" id="IPR011701">
    <property type="entry name" value="MFS"/>
</dbReference>
<proteinExistence type="inferred from homology"/>
<dbReference type="AlphaFoldDB" id="A0A2T4Z9H2"/>
<dbReference type="Proteomes" id="UP000241639">
    <property type="component" value="Unassembled WGS sequence"/>
</dbReference>
<dbReference type="PRINTS" id="PR01035">
    <property type="entry name" value="TCRTETA"/>
</dbReference>
<dbReference type="InterPro" id="IPR001958">
    <property type="entry name" value="Tet-R_TetA/multi-R_MdtG-like"/>
</dbReference>
<gene>
    <name evidence="10" type="ORF">C8J48_1100</name>
</gene>
<feature type="transmembrane region" description="Helical" evidence="8">
    <location>
        <begin position="53"/>
        <end position="77"/>
    </location>
</feature>
<dbReference type="OrthoDB" id="2986280at2"/>
<feature type="transmembrane region" description="Helical" evidence="8">
    <location>
        <begin position="260"/>
        <end position="282"/>
    </location>
</feature>
<evidence type="ECO:0000256" key="8">
    <source>
        <dbReference type="SAM" id="Phobius"/>
    </source>
</evidence>
<feature type="transmembrane region" description="Helical" evidence="8">
    <location>
        <begin position="84"/>
        <end position="106"/>
    </location>
</feature>
<keyword evidence="3" id="KW-0813">Transport</keyword>
<feature type="transmembrane region" description="Helical" evidence="8">
    <location>
        <begin position="294"/>
        <end position="313"/>
    </location>
</feature>